<protein>
    <recommendedName>
        <fullName evidence="3">Type II toxin-antitoxin system RelE/ParE family toxin</fullName>
    </recommendedName>
</protein>
<accession>A0A074TIK7</accession>
<keyword evidence="2" id="KW-1185">Reference proteome</keyword>
<dbReference type="AlphaFoldDB" id="A0A074TIK7"/>
<name>A0A074TIK7_9RHOB</name>
<dbReference type="Proteomes" id="UP000027725">
    <property type="component" value="Unassembled WGS sequence"/>
</dbReference>
<sequence>MNEIHPAQRARERGITSVDGLTLVRAIERAIRAKDDKLVERVMPAAGGGFIYRFRVPVEGIFYAISEEHGRVRTIITQEMLRYYKRRRRFSKKKRDRNRGSNP</sequence>
<reference evidence="1 2" key="1">
    <citation type="submission" date="2014-03" db="EMBL/GenBank/DDBJ databases">
        <title>The draft genome sequence of Thioclava dalianensis DLFJ1-1.</title>
        <authorList>
            <person name="Lai Q."/>
            <person name="Shao Z."/>
        </authorList>
    </citation>
    <scope>NUCLEOTIDE SEQUENCE [LARGE SCALE GENOMIC DNA]</scope>
    <source>
        <strain evidence="1 2">DLFJ1-1</strain>
    </source>
</reference>
<comment type="caution">
    <text evidence="1">The sequence shown here is derived from an EMBL/GenBank/DDBJ whole genome shotgun (WGS) entry which is preliminary data.</text>
</comment>
<evidence type="ECO:0000313" key="2">
    <source>
        <dbReference type="Proteomes" id="UP000027725"/>
    </source>
</evidence>
<gene>
    <name evidence="1" type="ORF">DL1_08635</name>
</gene>
<evidence type="ECO:0000313" key="1">
    <source>
        <dbReference type="EMBL" id="KEP68828.1"/>
    </source>
</evidence>
<dbReference type="STRING" id="1185766.SAMN05216224_10661"/>
<dbReference type="RefSeq" id="WP_038067984.1">
    <property type="nucleotide sequence ID" value="NZ_FOVB01000006.1"/>
</dbReference>
<dbReference type="EMBL" id="JHEH01000023">
    <property type="protein sequence ID" value="KEP68828.1"/>
    <property type="molecule type" value="Genomic_DNA"/>
</dbReference>
<organism evidence="1 2">
    <name type="scientific">Thioclava dalianensis</name>
    <dbReference type="NCBI Taxonomy" id="1185766"/>
    <lineage>
        <taxon>Bacteria</taxon>
        <taxon>Pseudomonadati</taxon>
        <taxon>Pseudomonadota</taxon>
        <taxon>Alphaproteobacteria</taxon>
        <taxon>Rhodobacterales</taxon>
        <taxon>Paracoccaceae</taxon>
        <taxon>Thioclava</taxon>
    </lineage>
</organism>
<evidence type="ECO:0008006" key="3">
    <source>
        <dbReference type="Google" id="ProtNLM"/>
    </source>
</evidence>
<proteinExistence type="predicted"/>